<reference evidence="2 3" key="1">
    <citation type="submission" date="2020-02" db="EMBL/GenBank/DDBJ databases">
        <title>The draft genome of Grimontia sedimenta sp. nov., isolated from benthic sediments near coral reefs south of Kuwait.</title>
        <authorList>
            <person name="Mahmoud H.M."/>
            <person name="Jose L."/>
            <person name="Eapen S."/>
        </authorList>
    </citation>
    <scope>NUCLEOTIDE SEQUENCE [LARGE SCALE GENOMIC DNA]</scope>
    <source>
        <strain evidence="2 3">S25</strain>
    </source>
</reference>
<dbReference type="InterPro" id="IPR025391">
    <property type="entry name" value="DUF4123"/>
</dbReference>
<keyword evidence="3" id="KW-1185">Reference proteome</keyword>
<protein>
    <submittedName>
        <fullName evidence="2">DUF4123 domain-containing protein</fullName>
    </submittedName>
</protein>
<sequence>MGVSLESFFQNSGNRYWIVADPVRVPEIKSFLYQHEPKADVITLLSDPAFEHLKEVSPIASPLEATLELKTRLMNDEVFSSSCIFLKADTQVENDQLIEHLRALLTVTVEEYLTYFRYYSSSFWRMHASDINERDLNCILGPFSSIAWFTSESSCLSVIHPKHVDIENLKKATSPIRLHSAVFKELV</sequence>
<dbReference type="Proteomes" id="UP000473008">
    <property type="component" value="Unassembled WGS sequence"/>
</dbReference>
<accession>A0A6M1RLX1</accession>
<gene>
    <name evidence="2" type="ORF">G5S52_23205</name>
</gene>
<dbReference type="Pfam" id="PF13503">
    <property type="entry name" value="DUF4123"/>
    <property type="match status" value="1"/>
</dbReference>
<comment type="caution">
    <text evidence="2">The sequence shown here is derived from an EMBL/GenBank/DDBJ whole genome shotgun (WGS) entry which is preliminary data.</text>
</comment>
<dbReference type="RefSeq" id="WP_165018832.1">
    <property type="nucleotide sequence ID" value="NZ_JAALDL010000035.1"/>
</dbReference>
<feature type="domain" description="DUF4123" evidence="1">
    <location>
        <begin position="16"/>
        <end position="133"/>
    </location>
</feature>
<proteinExistence type="predicted"/>
<name>A0A6M1RLX1_9GAMM</name>
<evidence type="ECO:0000313" key="3">
    <source>
        <dbReference type="Proteomes" id="UP000473008"/>
    </source>
</evidence>
<evidence type="ECO:0000313" key="2">
    <source>
        <dbReference type="EMBL" id="NGO00413.1"/>
    </source>
</evidence>
<evidence type="ECO:0000259" key="1">
    <source>
        <dbReference type="Pfam" id="PF13503"/>
    </source>
</evidence>
<dbReference type="EMBL" id="JAALDL010000035">
    <property type="protein sequence ID" value="NGO00413.1"/>
    <property type="molecule type" value="Genomic_DNA"/>
</dbReference>
<organism evidence="2 3">
    <name type="scientific">Grimontia sedimenti</name>
    <dbReference type="NCBI Taxonomy" id="2711294"/>
    <lineage>
        <taxon>Bacteria</taxon>
        <taxon>Pseudomonadati</taxon>
        <taxon>Pseudomonadota</taxon>
        <taxon>Gammaproteobacteria</taxon>
        <taxon>Vibrionales</taxon>
        <taxon>Vibrionaceae</taxon>
        <taxon>Grimontia</taxon>
    </lineage>
</organism>
<dbReference type="AlphaFoldDB" id="A0A6M1RLX1"/>